<feature type="compositionally biased region" description="Basic residues" evidence="9">
    <location>
        <begin position="290"/>
        <end position="300"/>
    </location>
</feature>
<feature type="domain" description="Cyclic nucleotide-binding" evidence="10">
    <location>
        <begin position="119"/>
        <end position="192"/>
    </location>
</feature>
<dbReference type="InterPro" id="IPR000595">
    <property type="entry name" value="cNMP-bd_dom"/>
</dbReference>
<dbReference type="EMBL" id="VZRT01009134">
    <property type="protein sequence ID" value="NWW41445.1"/>
    <property type="molecule type" value="Genomic_DNA"/>
</dbReference>
<evidence type="ECO:0000256" key="3">
    <source>
        <dbReference type="ARBA" id="ARBA00022692"/>
    </source>
</evidence>
<dbReference type="SMART" id="SM00100">
    <property type="entry name" value="cNMP"/>
    <property type="match status" value="1"/>
</dbReference>
<dbReference type="Proteomes" id="UP000545574">
    <property type="component" value="Unassembled WGS sequence"/>
</dbReference>
<feature type="compositionally biased region" description="Polar residues" evidence="9">
    <location>
        <begin position="345"/>
        <end position="358"/>
    </location>
</feature>
<dbReference type="AlphaFoldDB" id="A0A7K6MXC9"/>
<dbReference type="CDD" id="cd00038">
    <property type="entry name" value="CAP_ED"/>
    <property type="match status" value="1"/>
</dbReference>
<protein>
    <submittedName>
        <fullName evidence="11">CNGB3 protein</fullName>
    </submittedName>
</protein>
<evidence type="ECO:0000256" key="4">
    <source>
        <dbReference type="ARBA" id="ARBA00022989"/>
    </source>
</evidence>
<dbReference type="GO" id="GO:0005223">
    <property type="term" value="F:intracellularly cGMP-activated cation channel activity"/>
    <property type="evidence" value="ECO:0007669"/>
    <property type="project" value="TreeGrafter"/>
</dbReference>
<dbReference type="Gene3D" id="2.60.120.10">
    <property type="entry name" value="Jelly Rolls"/>
    <property type="match status" value="1"/>
</dbReference>
<evidence type="ECO:0000313" key="11">
    <source>
        <dbReference type="EMBL" id="NWW41445.1"/>
    </source>
</evidence>
<feature type="non-terminal residue" evidence="11">
    <location>
        <position position="378"/>
    </location>
</feature>
<dbReference type="FunFam" id="2.60.120.10:FF:000020">
    <property type="entry name" value="Cyclic nucleotide-gated channel beta 3"/>
    <property type="match status" value="1"/>
</dbReference>
<dbReference type="Pfam" id="PF00027">
    <property type="entry name" value="cNMP_binding"/>
    <property type="match status" value="1"/>
</dbReference>
<dbReference type="Gene3D" id="1.10.287.630">
    <property type="entry name" value="Helix hairpin bin"/>
    <property type="match status" value="1"/>
</dbReference>
<dbReference type="GO" id="GO:0001750">
    <property type="term" value="C:photoreceptor outer segment"/>
    <property type="evidence" value="ECO:0007669"/>
    <property type="project" value="TreeGrafter"/>
</dbReference>
<feature type="compositionally biased region" description="Basic and acidic residues" evidence="9">
    <location>
        <begin position="363"/>
        <end position="378"/>
    </location>
</feature>
<organism evidence="11 12">
    <name type="scientific">Panurus biarmicus</name>
    <name type="common">Bearded tit</name>
    <dbReference type="NCBI Taxonomy" id="181101"/>
    <lineage>
        <taxon>Eukaryota</taxon>
        <taxon>Metazoa</taxon>
        <taxon>Chordata</taxon>
        <taxon>Craniata</taxon>
        <taxon>Vertebrata</taxon>
        <taxon>Euteleostomi</taxon>
        <taxon>Archelosauria</taxon>
        <taxon>Archosauria</taxon>
        <taxon>Dinosauria</taxon>
        <taxon>Saurischia</taxon>
        <taxon>Theropoda</taxon>
        <taxon>Coelurosauria</taxon>
        <taxon>Aves</taxon>
        <taxon>Neognathae</taxon>
        <taxon>Neoaves</taxon>
        <taxon>Telluraves</taxon>
        <taxon>Australaves</taxon>
        <taxon>Passeriformes</taxon>
        <taxon>Sylvioidea</taxon>
        <taxon>Sylviidae</taxon>
        <taxon>Sylviidae incertae sedis</taxon>
        <taxon>Panurus</taxon>
    </lineage>
</organism>
<dbReference type="PANTHER" id="PTHR45638">
    <property type="entry name" value="CYCLIC NUCLEOTIDE-GATED CATION CHANNEL SUBUNIT A"/>
    <property type="match status" value="1"/>
</dbReference>
<dbReference type="PROSITE" id="PS50042">
    <property type="entry name" value="CNMP_BINDING_3"/>
    <property type="match status" value="1"/>
</dbReference>
<dbReference type="PANTHER" id="PTHR45638:SF8">
    <property type="entry name" value="CYCLIC NUCLEOTIDE-GATED CATION CHANNEL BETA-3"/>
    <property type="match status" value="1"/>
</dbReference>
<accession>A0A7K6MXC9</accession>
<sequence>QMRDVIGAATAGQNYFRSCVDNTVSYMNTYSIPKLVQNRVRTWYEYTWDSQGMLDESELLEQMPTKMQLAVAIDVNFAIVNKVDLFKASSLTEECRNMWYSIQKPGFVHLATLKYMFLGEIGREMYIIKQGEVQVLGGPDGTKVLVTLRAGAVFGEISLLAAGGGNRRTANVVAHGFANLFILDKKTLNEILVHYPDSEKLLMKKAKVLLKQKGKPAPGPPVPQPRGLASLFGQKQETPKLFKAMLGGKGRDGLAKLLQLKKQEEIQVKPQRTEQNLLRGLGQTEENTSKKKKQANKKTSKKETQAETETKPKEEKKPAEPAAPSAPPAPKEKPKEDAKPAVIQRATSKESLIISMTPSPRAGEGEILKVEIKEKEKK</sequence>
<feature type="compositionally biased region" description="Basic and acidic residues" evidence="9">
    <location>
        <begin position="301"/>
        <end position="319"/>
    </location>
</feature>
<keyword evidence="6" id="KW-0472">Membrane</keyword>
<proteinExistence type="predicted"/>
<feature type="compositionally biased region" description="Basic and acidic residues" evidence="9">
    <location>
        <begin position="330"/>
        <end position="339"/>
    </location>
</feature>
<dbReference type="InterPro" id="IPR014710">
    <property type="entry name" value="RmlC-like_jellyroll"/>
</dbReference>
<comment type="caution">
    <text evidence="11">The sequence shown here is derived from an EMBL/GenBank/DDBJ whole genome shotgun (WGS) entry which is preliminary data.</text>
</comment>
<keyword evidence="8" id="KW-0407">Ion channel</keyword>
<keyword evidence="3" id="KW-0812">Transmembrane</keyword>
<feature type="non-terminal residue" evidence="11">
    <location>
        <position position="1"/>
    </location>
</feature>
<evidence type="ECO:0000256" key="2">
    <source>
        <dbReference type="ARBA" id="ARBA00022448"/>
    </source>
</evidence>
<feature type="region of interest" description="Disordered" evidence="9">
    <location>
        <begin position="269"/>
        <end position="378"/>
    </location>
</feature>
<evidence type="ECO:0000259" key="10">
    <source>
        <dbReference type="PROSITE" id="PS50042"/>
    </source>
</evidence>
<evidence type="ECO:0000256" key="8">
    <source>
        <dbReference type="ARBA" id="ARBA00023303"/>
    </source>
</evidence>
<dbReference type="FunFam" id="1.10.287.630:FF:000001">
    <property type="entry name" value="Cyclic nucleotide-gated channel alpha 3"/>
    <property type="match status" value="1"/>
</dbReference>
<dbReference type="InterPro" id="IPR018488">
    <property type="entry name" value="cNMP-bd_CS"/>
</dbReference>
<keyword evidence="12" id="KW-1185">Reference proteome</keyword>
<evidence type="ECO:0000313" key="12">
    <source>
        <dbReference type="Proteomes" id="UP000545574"/>
    </source>
</evidence>
<dbReference type="GO" id="GO:0044877">
    <property type="term" value="F:protein-containing complex binding"/>
    <property type="evidence" value="ECO:0007669"/>
    <property type="project" value="TreeGrafter"/>
</dbReference>
<evidence type="ECO:0000256" key="9">
    <source>
        <dbReference type="SAM" id="MobiDB-lite"/>
    </source>
</evidence>
<keyword evidence="4" id="KW-1133">Transmembrane helix</keyword>
<dbReference type="SUPFAM" id="SSF51206">
    <property type="entry name" value="cAMP-binding domain-like"/>
    <property type="match status" value="1"/>
</dbReference>
<dbReference type="GO" id="GO:0005222">
    <property type="term" value="F:intracellularly cAMP-activated cation channel activity"/>
    <property type="evidence" value="ECO:0007669"/>
    <property type="project" value="TreeGrafter"/>
</dbReference>
<comment type="subcellular location">
    <subcellularLocation>
        <location evidence="1">Membrane</location>
        <topology evidence="1">Multi-pass membrane protein</topology>
    </subcellularLocation>
</comment>
<dbReference type="InterPro" id="IPR018490">
    <property type="entry name" value="cNMP-bd_dom_sf"/>
</dbReference>
<gene>
    <name evidence="11" type="primary">Cngb3</name>
    <name evidence="11" type="ORF">PANBIA_R10660</name>
</gene>
<keyword evidence="5" id="KW-0406">Ion transport</keyword>
<evidence type="ECO:0000256" key="1">
    <source>
        <dbReference type="ARBA" id="ARBA00004141"/>
    </source>
</evidence>
<dbReference type="GO" id="GO:0017071">
    <property type="term" value="C:intracellular cyclic nucleotide activated cation channel complex"/>
    <property type="evidence" value="ECO:0007669"/>
    <property type="project" value="TreeGrafter"/>
</dbReference>
<dbReference type="PROSITE" id="PS00889">
    <property type="entry name" value="CNMP_BINDING_2"/>
    <property type="match status" value="1"/>
</dbReference>
<keyword evidence="7" id="KW-1071">Ligand-gated ion channel</keyword>
<reference evidence="11 12" key="1">
    <citation type="submission" date="2019-09" db="EMBL/GenBank/DDBJ databases">
        <title>Bird 10,000 Genomes (B10K) Project - Family phase.</title>
        <authorList>
            <person name="Zhang G."/>
        </authorList>
    </citation>
    <scope>NUCLEOTIDE SEQUENCE [LARGE SCALE GENOMIC DNA]</scope>
    <source>
        <strain evidence="11">B10K-DU-030-18</strain>
    </source>
</reference>
<dbReference type="InterPro" id="IPR050866">
    <property type="entry name" value="CNG_cation_channel"/>
</dbReference>
<dbReference type="GO" id="GO:0005886">
    <property type="term" value="C:plasma membrane"/>
    <property type="evidence" value="ECO:0007669"/>
    <property type="project" value="TreeGrafter"/>
</dbReference>
<evidence type="ECO:0000256" key="6">
    <source>
        <dbReference type="ARBA" id="ARBA00023136"/>
    </source>
</evidence>
<keyword evidence="2" id="KW-0813">Transport</keyword>
<dbReference type="GO" id="GO:0030553">
    <property type="term" value="F:cGMP binding"/>
    <property type="evidence" value="ECO:0007669"/>
    <property type="project" value="TreeGrafter"/>
</dbReference>
<name>A0A7K6MXC9_PANBI</name>
<evidence type="ECO:0000256" key="7">
    <source>
        <dbReference type="ARBA" id="ARBA00023286"/>
    </source>
</evidence>
<evidence type="ECO:0000256" key="5">
    <source>
        <dbReference type="ARBA" id="ARBA00023065"/>
    </source>
</evidence>